<comment type="caution">
    <text evidence="1">The sequence shown here is derived from an EMBL/GenBank/DDBJ whole genome shotgun (WGS) entry which is preliminary data.</text>
</comment>
<accession>A0A834YGQ9</accession>
<name>A0A834YGQ9_TETSI</name>
<sequence>MRNEGLVILAFGPFNRRLQLPYREGINLANHQSNMFNDVIKRVSNFENDSLDYISFSLAAVERNVVVHGQILRQLLTEFPDEMIRKYAFFMSLFDIMKERNHTKLVVEKVFLENKMDLTSMATMPPVIKETQKEKGIFKVDSSKLSFMYSRTEFSIHDSIYESPHHFPVDSEDTETFKSGINVGLRAYVVCHMLEIDVLKAPQKADPVSILIKVRRFFRPEDISVEKAYISDIREELLA</sequence>
<gene>
    <name evidence="1" type="ORF">HHK36_025389</name>
</gene>
<dbReference type="OrthoDB" id="10471299at2759"/>
<dbReference type="AlphaFoldDB" id="A0A834YGQ9"/>
<dbReference type="EMBL" id="JABCRI010000019">
    <property type="protein sequence ID" value="KAF8388709.1"/>
    <property type="molecule type" value="Genomic_DNA"/>
</dbReference>
<reference evidence="1 2" key="1">
    <citation type="submission" date="2020-04" db="EMBL/GenBank/DDBJ databases">
        <title>Plant Genome Project.</title>
        <authorList>
            <person name="Zhang R.-G."/>
        </authorList>
    </citation>
    <scope>NUCLEOTIDE SEQUENCE [LARGE SCALE GENOMIC DNA]</scope>
    <source>
        <strain evidence="1">YNK0</strain>
        <tissue evidence="1">Leaf</tissue>
    </source>
</reference>
<dbReference type="Proteomes" id="UP000655225">
    <property type="component" value="Unassembled WGS sequence"/>
</dbReference>
<proteinExistence type="predicted"/>
<evidence type="ECO:0000313" key="2">
    <source>
        <dbReference type="Proteomes" id="UP000655225"/>
    </source>
</evidence>
<dbReference type="Gene3D" id="2.30.30.490">
    <property type="match status" value="1"/>
</dbReference>
<keyword evidence="2" id="KW-1185">Reference proteome</keyword>
<evidence type="ECO:0000313" key="1">
    <source>
        <dbReference type="EMBL" id="KAF8388709.1"/>
    </source>
</evidence>
<dbReference type="InterPro" id="IPR043151">
    <property type="entry name" value="BAH_sf"/>
</dbReference>
<organism evidence="1 2">
    <name type="scientific">Tetracentron sinense</name>
    <name type="common">Spur-leaf</name>
    <dbReference type="NCBI Taxonomy" id="13715"/>
    <lineage>
        <taxon>Eukaryota</taxon>
        <taxon>Viridiplantae</taxon>
        <taxon>Streptophyta</taxon>
        <taxon>Embryophyta</taxon>
        <taxon>Tracheophyta</taxon>
        <taxon>Spermatophyta</taxon>
        <taxon>Magnoliopsida</taxon>
        <taxon>Trochodendrales</taxon>
        <taxon>Trochodendraceae</taxon>
        <taxon>Tetracentron</taxon>
    </lineage>
</organism>
<protein>
    <submittedName>
        <fullName evidence="1">Uncharacterized protein</fullName>
    </submittedName>
</protein>